<feature type="domain" description="DUF5667" evidence="3">
    <location>
        <begin position="45"/>
        <end position="130"/>
    </location>
</feature>
<feature type="chain" id="PRO_5045244550" description="DUF5667 domain-containing protein" evidence="2">
    <location>
        <begin position="25"/>
        <end position="376"/>
    </location>
</feature>
<evidence type="ECO:0000256" key="1">
    <source>
        <dbReference type="SAM" id="MobiDB-lite"/>
    </source>
</evidence>
<keyword evidence="2" id="KW-0732">Signal</keyword>
<protein>
    <recommendedName>
        <fullName evidence="3">DUF5667 domain-containing protein</fullName>
    </recommendedName>
</protein>
<dbReference type="Proteomes" id="UP000623967">
    <property type="component" value="Unassembled WGS sequence"/>
</dbReference>
<feature type="region of interest" description="Disordered" evidence="1">
    <location>
        <begin position="242"/>
        <end position="263"/>
    </location>
</feature>
<dbReference type="InterPro" id="IPR043725">
    <property type="entry name" value="DUF5667"/>
</dbReference>
<evidence type="ECO:0000313" key="4">
    <source>
        <dbReference type="EMBL" id="MBL4952162.1"/>
    </source>
</evidence>
<sequence>MLKKKQTFLSSLLVGVLTISFVFAPAASAKKLADESDIVLTEEAGLVPGDFFYFADRLLEDIHLALTVNPIKEAKLLASYSAERVAEANQLIDQGKDERAVETLHKAVETEEKALQKMDEAQKEDAATIDNIAGPTLPPELVPIKDSLTQNLQTLPIVLAKVSNPNPLTNKTIDENIKEMRRQLASKVSMTVAGTKGSSSFDLTSGKQKKTLTLKEQSNRNRNKLYKDANSLMGFLNQTGKNQKSTLEGRATGQVNNSKGSGQGILDSIKNHDDTNAKQDKFYQGIEERKNQINKEKRLREELRKGQHAQIDQLGGNHQGKIKYADDFAADTKEQERQNSTDFEVNKQRNAEAFENNKREQESQNRANYESDKGSQ</sequence>
<accession>A0ABS1TLI2</accession>
<name>A0ABS1TLI2_9BACI</name>
<organism evidence="4 5">
    <name type="scientific">Neobacillus paridis</name>
    <dbReference type="NCBI Taxonomy" id="2803862"/>
    <lineage>
        <taxon>Bacteria</taxon>
        <taxon>Bacillati</taxon>
        <taxon>Bacillota</taxon>
        <taxon>Bacilli</taxon>
        <taxon>Bacillales</taxon>
        <taxon>Bacillaceae</taxon>
        <taxon>Neobacillus</taxon>
    </lineage>
</organism>
<proteinExistence type="predicted"/>
<dbReference type="Pfam" id="PF18915">
    <property type="entry name" value="DUF5667"/>
    <property type="match status" value="1"/>
</dbReference>
<comment type="caution">
    <text evidence="4">The sequence shown here is derived from an EMBL/GenBank/DDBJ whole genome shotgun (WGS) entry which is preliminary data.</text>
</comment>
<dbReference type="EMBL" id="JAESWB010000134">
    <property type="protein sequence ID" value="MBL4952162.1"/>
    <property type="molecule type" value="Genomic_DNA"/>
</dbReference>
<feature type="signal peptide" evidence="2">
    <location>
        <begin position="1"/>
        <end position="24"/>
    </location>
</feature>
<evidence type="ECO:0000259" key="3">
    <source>
        <dbReference type="Pfam" id="PF18915"/>
    </source>
</evidence>
<dbReference type="RefSeq" id="WP_202653440.1">
    <property type="nucleotide sequence ID" value="NZ_JAESWB010000134.1"/>
</dbReference>
<evidence type="ECO:0000313" key="5">
    <source>
        <dbReference type="Proteomes" id="UP000623967"/>
    </source>
</evidence>
<keyword evidence="5" id="KW-1185">Reference proteome</keyword>
<feature type="region of interest" description="Disordered" evidence="1">
    <location>
        <begin position="331"/>
        <end position="376"/>
    </location>
</feature>
<evidence type="ECO:0000256" key="2">
    <source>
        <dbReference type="SAM" id="SignalP"/>
    </source>
</evidence>
<reference evidence="4 5" key="1">
    <citation type="submission" date="2021-01" db="EMBL/GenBank/DDBJ databases">
        <title>Genome public.</title>
        <authorList>
            <person name="Liu C."/>
            <person name="Sun Q."/>
        </authorList>
    </citation>
    <scope>NUCLEOTIDE SEQUENCE [LARGE SCALE GENOMIC DNA]</scope>
    <source>
        <strain evidence="4 5">YIM B02564</strain>
    </source>
</reference>
<gene>
    <name evidence="4" type="ORF">JK635_08045</name>
</gene>